<dbReference type="OrthoDB" id="9810331at2"/>
<gene>
    <name evidence="5" type="primary">rimM</name>
    <name evidence="7" type="ORF">BXY57_2190</name>
</gene>
<keyword evidence="1 5" id="KW-0963">Cytoplasm</keyword>
<protein>
    <recommendedName>
        <fullName evidence="5">Ribosome maturation factor RimM</fullName>
    </recommendedName>
</protein>
<dbReference type="GO" id="GO:0005737">
    <property type="term" value="C:cytoplasm"/>
    <property type="evidence" value="ECO:0007669"/>
    <property type="project" value="UniProtKB-SubCell"/>
</dbReference>
<dbReference type="InterPro" id="IPR009000">
    <property type="entry name" value="Transl_B-barrel_sf"/>
</dbReference>
<dbReference type="PANTHER" id="PTHR33692">
    <property type="entry name" value="RIBOSOME MATURATION FACTOR RIMM"/>
    <property type="match status" value="1"/>
</dbReference>
<comment type="subunit">
    <text evidence="5">Binds ribosomal protein uS19.</text>
</comment>
<reference evidence="7 8" key="1">
    <citation type="submission" date="2017-11" db="EMBL/GenBank/DDBJ databases">
        <title>Genomic Encyclopedia of Archaeal and Bacterial Type Strains, Phase II (KMG-II): From Individual Species to Whole Genera.</title>
        <authorList>
            <person name="Goeker M."/>
        </authorList>
    </citation>
    <scope>NUCLEOTIDE SEQUENCE [LARGE SCALE GENOMIC DNA]</scope>
    <source>
        <strain evidence="7 8">DSM 27268</strain>
    </source>
</reference>
<keyword evidence="8" id="KW-1185">Reference proteome</keyword>
<keyword evidence="2 5" id="KW-0690">Ribosome biogenesis</keyword>
<dbReference type="Gene3D" id="2.40.30.60">
    <property type="entry name" value="RimM"/>
    <property type="match status" value="1"/>
</dbReference>
<dbReference type="EMBL" id="PGFG01000001">
    <property type="protein sequence ID" value="PJJ76562.1"/>
    <property type="molecule type" value="Genomic_DNA"/>
</dbReference>
<comment type="subcellular location">
    <subcellularLocation>
        <location evidence="5">Cytoplasm</location>
    </subcellularLocation>
</comment>
<evidence type="ECO:0000256" key="4">
    <source>
        <dbReference type="ARBA" id="ARBA00023186"/>
    </source>
</evidence>
<dbReference type="Gene3D" id="2.30.30.240">
    <property type="entry name" value="PRC-barrel domain"/>
    <property type="match status" value="1"/>
</dbReference>
<evidence type="ECO:0000259" key="6">
    <source>
        <dbReference type="Pfam" id="PF01782"/>
    </source>
</evidence>
<sequence>MARLVTGYAKNYYPVGRIVGVRGIRGEMVVQHTMGEDPVLDQWEVVFIEVREHSFIPYFIQSAQLPNTHELWLQLHEIQTREQALPLIHKQLYLPEEEFRARAPHSPFQLLGYEIHIHDTSSPERLGLVEEIIEAPTQLILKTFYQQKEILIPLNEQTWVATDSRKRQLYLRLPEGLLDVYL</sequence>
<dbReference type="GO" id="GO:0005840">
    <property type="term" value="C:ribosome"/>
    <property type="evidence" value="ECO:0007669"/>
    <property type="project" value="InterPro"/>
</dbReference>
<comment type="domain">
    <text evidence="5">The PRC barrel domain binds ribosomal protein uS19.</text>
</comment>
<evidence type="ECO:0000256" key="2">
    <source>
        <dbReference type="ARBA" id="ARBA00022517"/>
    </source>
</evidence>
<dbReference type="GO" id="GO:0042274">
    <property type="term" value="P:ribosomal small subunit biogenesis"/>
    <property type="evidence" value="ECO:0007669"/>
    <property type="project" value="UniProtKB-UniRule"/>
</dbReference>
<dbReference type="AlphaFoldDB" id="A0A2M9CXC2"/>
<dbReference type="Proteomes" id="UP000230000">
    <property type="component" value="Unassembled WGS sequence"/>
</dbReference>
<comment type="caution">
    <text evidence="7">The sequence shown here is derived from an EMBL/GenBank/DDBJ whole genome shotgun (WGS) entry which is preliminary data.</text>
</comment>
<dbReference type="InterPro" id="IPR011961">
    <property type="entry name" value="RimM"/>
</dbReference>
<dbReference type="Pfam" id="PF01782">
    <property type="entry name" value="RimM"/>
    <property type="match status" value="1"/>
</dbReference>
<dbReference type="SUPFAM" id="SSF50447">
    <property type="entry name" value="Translation proteins"/>
    <property type="match status" value="1"/>
</dbReference>
<proteinExistence type="inferred from homology"/>
<evidence type="ECO:0000256" key="5">
    <source>
        <dbReference type="HAMAP-Rule" id="MF_00014"/>
    </source>
</evidence>
<dbReference type="GO" id="GO:0043022">
    <property type="term" value="F:ribosome binding"/>
    <property type="evidence" value="ECO:0007669"/>
    <property type="project" value="InterPro"/>
</dbReference>
<dbReference type="RefSeq" id="WP_100315014.1">
    <property type="nucleotide sequence ID" value="NZ_PGFG01000001.1"/>
</dbReference>
<keyword evidence="3 5" id="KW-0698">rRNA processing</keyword>
<evidence type="ECO:0000313" key="8">
    <source>
        <dbReference type="Proteomes" id="UP000230000"/>
    </source>
</evidence>
<feature type="domain" description="RimM N-terminal" evidence="6">
    <location>
        <begin position="15"/>
        <end position="97"/>
    </location>
</feature>
<organism evidence="7 8">
    <name type="scientific">Thermoflavifilum aggregans</name>
    <dbReference type="NCBI Taxonomy" id="454188"/>
    <lineage>
        <taxon>Bacteria</taxon>
        <taxon>Pseudomonadati</taxon>
        <taxon>Bacteroidota</taxon>
        <taxon>Chitinophagia</taxon>
        <taxon>Chitinophagales</taxon>
        <taxon>Chitinophagaceae</taxon>
        <taxon>Thermoflavifilum</taxon>
    </lineage>
</organism>
<dbReference type="HAMAP" id="MF_00014">
    <property type="entry name" value="Ribosome_mat_RimM"/>
    <property type="match status" value="1"/>
</dbReference>
<dbReference type="PANTHER" id="PTHR33692:SF1">
    <property type="entry name" value="RIBOSOME MATURATION FACTOR RIMM"/>
    <property type="match status" value="1"/>
</dbReference>
<dbReference type="GO" id="GO:0006364">
    <property type="term" value="P:rRNA processing"/>
    <property type="evidence" value="ECO:0007669"/>
    <property type="project" value="UniProtKB-UniRule"/>
</dbReference>
<keyword evidence="4 5" id="KW-0143">Chaperone</keyword>
<evidence type="ECO:0000313" key="7">
    <source>
        <dbReference type="EMBL" id="PJJ76562.1"/>
    </source>
</evidence>
<dbReference type="InterPro" id="IPR002676">
    <property type="entry name" value="RimM_N"/>
</dbReference>
<comment type="similarity">
    <text evidence="5">Belongs to the RimM family.</text>
</comment>
<evidence type="ECO:0000256" key="3">
    <source>
        <dbReference type="ARBA" id="ARBA00022552"/>
    </source>
</evidence>
<accession>A0A2M9CXC2</accession>
<name>A0A2M9CXC2_9BACT</name>
<evidence type="ECO:0000256" key="1">
    <source>
        <dbReference type="ARBA" id="ARBA00022490"/>
    </source>
</evidence>
<dbReference type="InterPro" id="IPR036976">
    <property type="entry name" value="RimM_N_sf"/>
</dbReference>
<comment type="function">
    <text evidence="5">An accessory protein needed during the final step in the assembly of 30S ribosomal subunit, possibly for assembly of the head region. Essential for efficient processing of 16S rRNA. May be needed both before and after RbfA during the maturation of 16S rRNA. It has affinity for free ribosomal 30S subunits but not for 70S ribosomes.</text>
</comment>